<dbReference type="RefSeq" id="WP_182543187.1">
    <property type="nucleotide sequence ID" value="NZ_JACGWZ010000001.1"/>
</dbReference>
<dbReference type="AlphaFoldDB" id="A0A839DXQ9"/>
<proteinExistence type="predicted"/>
<keyword evidence="2" id="KW-1185">Reference proteome</keyword>
<evidence type="ECO:0000313" key="2">
    <source>
        <dbReference type="Proteomes" id="UP000569329"/>
    </source>
</evidence>
<reference evidence="1 2" key="1">
    <citation type="submission" date="2020-07" db="EMBL/GenBank/DDBJ databases">
        <title>Sequencing the genomes of 1000 actinobacteria strains.</title>
        <authorList>
            <person name="Klenk H.-P."/>
        </authorList>
    </citation>
    <scope>NUCLEOTIDE SEQUENCE [LARGE SCALE GENOMIC DNA]</scope>
    <source>
        <strain evidence="1 2">DSM 45975</strain>
    </source>
</reference>
<comment type="caution">
    <text evidence="1">The sequence shown here is derived from an EMBL/GenBank/DDBJ whole genome shotgun (WGS) entry which is preliminary data.</text>
</comment>
<accession>A0A839DXQ9</accession>
<organism evidence="1 2">
    <name type="scientific">Halosaccharopolyspora lacisalsi</name>
    <dbReference type="NCBI Taxonomy" id="1000566"/>
    <lineage>
        <taxon>Bacteria</taxon>
        <taxon>Bacillati</taxon>
        <taxon>Actinomycetota</taxon>
        <taxon>Actinomycetes</taxon>
        <taxon>Pseudonocardiales</taxon>
        <taxon>Pseudonocardiaceae</taxon>
        <taxon>Halosaccharopolyspora</taxon>
    </lineage>
</organism>
<name>A0A839DXQ9_9PSEU</name>
<dbReference type="Proteomes" id="UP000569329">
    <property type="component" value="Unassembled WGS sequence"/>
</dbReference>
<protein>
    <recommendedName>
        <fullName evidence="3">YokE-like PH domain-containing protein</fullName>
    </recommendedName>
</protein>
<sequence>MISVEHPSYTGLAEAIARLNNTMGGKKEIERLPKYLFDGEAVVELAVGMVKANAGVLVLTDRRILFVFEGLTKNHTRGFLLDQVKGIGETYKGALKQPEIEVFACTSGRKSKELALEGVDENDAHRFVVAARGSIGGAARSSGE</sequence>
<evidence type="ECO:0008006" key="3">
    <source>
        <dbReference type="Google" id="ProtNLM"/>
    </source>
</evidence>
<gene>
    <name evidence="1" type="ORF">FHX42_001340</name>
</gene>
<dbReference type="EMBL" id="JACGWZ010000001">
    <property type="protein sequence ID" value="MBA8824011.1"/>
    <property type="molecule type" value="Genomic_DNA"/>
</dbReference>
<evidence type="ECO:0000313" key="1">
    <source>
        <dbReference type="EMBL" id="MBA8824011.1"/>
    </source>
</evidence>